<evidence type="ECO:0000313" key="1">
    <source>
        <dbReference type="EMBL" id="EKR55544.1"/>
    </source>
</evidence>
<dbReference type="AlphaFoldDB" id="A0A0E2D6B1"/>
<dbReference type="EMBL" id="AHNR02000028">
    <property type="protein sequence ID" value="EKR55544.1"/>
    <property type="molecule type" value="Genomic_DNA"/>
</dbReference>
<comment type="caution">
    <text evidence="1">The sequence shown here is derived from an EMBL/GenBank/DDBJ whole genome shotgun (WGS) entry which is preliminary data.</text>
</comment>
<protein>
    <submittedName>
        <fullName evidence="1">Uncharacterized protein</fullName>
    </submittedName>
</protein>
<dbReference type="Proteomes" id="UP000001340">
    <property type="component" value="Unassembled WGS sequence"/>
</dbReference>
<evidence type="ECO:0000313" key="2">
    <source>
        <dbReference type="Proteomes" id="UP000001340"/>
    </source>
</evidence>
<sequence>MNLFREHKCFNDPGLILRPIVLVKMDQKANDRGISFDFLVNGFQL</sequence>
<proteinExistence type="predicted"/>
<accession>A0A0E2D6B1</accession>
<gene>
    <name evidence="1" type="ORF">LEP1GSC105_2045</name>
</gene>
<name>A0A0E2D6B1_LEPIR</name>
<organism evidence="1 2">
    <name type="scientific">Leptospira interrogans str. UI 12758</name>
    <dbReference type="NCBI Taxonomy" id="1049938"/>
    <lineage>
        <taxon>Bacteria</taxon>
        <taxon>Pseudomonadati</taxon>
        <taxon>Spirochaetota</taxon>
        <taxon>Spirochaetia</taxon>
        <taxon>Leptospirales</taxon>
        <taxon>Leptospiraceae</taxon>
        <taxon>Leptospira</taxon>
    </lineage>
</organism>
<reference evidence="1 2" key="1">
    <citation type="submission" date="2012-10" db="EMBL/GenBank/DDBJ databases">
        <authorList>
            <person name="Harkins D.M."/>
            <person name="Durkin A.S."/>
            <person name="Brinkac L.M."/>
            <person name="Haft D.H."/>
            <person name="Selengut J.D."/>
            <person name="Sanka R."/>
            <person name="DePew J."/>
            <person name="Purushe J."/>
            <person name="Chanthongthip A."/>
            <person name="Lattana O."/>
            <person name="Phetsouvanh R."/>
            <person name="Newton P.N."/>
            <person name="Vinetz J.M."/>
            <person name="Sutton G.G."/>
            <person name="Nierman W.C."/>
            <person name="Fouts D.E."/>
        </authorList>
    </citation>
    <scope>NUCLEOTIDE SEQUENCE [LARGE SCALE GENOMIC DNA]</scope>
    <source>
        <strain evidence="1 2">UI 12758</strain>
    </source>
</reference>